<proteinExistence type="predicted"/>
<organism evidence="1 2">
    <name type="scientific">Candidatus Kerfeldbacteria bacterium CG08_land_8_20_14_0_20_40_16</name>
    <dbReference type="NCBI Taxonomy" id="2014244"/>
    <lineage>
        <taxon>Bacteria</taxon>
        <taxon>Candidatus Kerfeldiibacteriota</taxon>
    </lineage>
</organism>
<gene>
    <name evidence="1" type="ORF">COT24_04865</name>
</gene>
<evidence type="ECO:0000313" key="1">
    <source>
        <dbReference type="EMBL" id="PIS42183.1"/>
    </source>
</evidence>
<reference evidence="1 2" key="1">
    <citation type="submission" date="2017-09" db="EMBL/GenBank/DDBJ databases">
        <title>Depth-based differentiation of microbial function through sediment-hosted aquifers and enrichment of novel symbionts in the deep terrestrial subsurface.</title>
        <authorList>
            <person name="Probst A.J."/>
            <person name="Ladd B."/>
            <person name="Jarett J.K."/>
            <person name="Geller-Mcgrath D.E."/>
            <person name="Sieber C.M."/>
            <person name="Emerson J.B."/>
            <person name="Anantharaman K."/>
            <person name="Thomas B.C."/>
            <person name="Malmstrom R."/>
            <person name="Stieglmeier M."/>
            <person name="Klingl A."/>
            <person name="Woyke T."/>
            <person name="Ryan C.M."/>
            <person name="Banfield J.F."/>
        </authorList>
    </citation>
    <scope>NUCLEOTIDE SEQUENCE [LARGE SCALE GENOMIC DNA]</scope>
    <source>
        <strain evidence="1">CG08_land_8_20_14_0_20_40_16</strain>
    </source>
</reference>
<dbReference type="EMBL" id="PEXU01000055">
    <property type="protein sequence ID" value="PIS42183.1"/>
    <property type="molecule type" value="Genomic_DNA"/>
</dbReference>
<dbReference type="AlphaFoldDB" id="A0A2H0YWS7"/>
<dbReference type="Proteomes" id="UP000231542">
    <property type="component" value="Unassembled WGS sequence"/>
</dbReference>
<evidence type="ECO:0000313" key="2">
    <source>
        <dbReference type="Proteomes" id="UP000231542"/>
    </source>
</evidence>
<comment type="caution">
    <text evidence="1">The sequence shown here is derived from an EMBL/GenBank/DDBJ whole genome shotgun (WGS) entry which is preliminary data.</text>
</comment>
<name>A0A2H0YWS7_9BACT</name>
<protein>
    <submittedName>
        <fullName evidence="1">Uncharacterized protein</fullName>
    </submittedName>
</protein>
<sequence length="158" mass="18473">MIKKHAKKISPVELKDRAMKAGTSWHHHCMPPTCFVNDTNEEVIVLEAGEDTFYCESSKELREELEKHAYQLSRPRKGKKKPSKHEALDLVRRYVKEGKKWHFHIAMPSCLLSMATDFTLIVENDENGNKQEWSFDTKPVELVRAIDDYYLGRKKVKK</sequence>
<accession>A0A2H0YWS7</accession>